<sequence length="42" mass="5044">MATPNCLMRCAYQAYKVNCNLLNLHIFVGRIRRLRRIRQHEA</sequence>
<proteinExistence type="predicted"/>
<evidence type="ECO:0000313" key="1">
    <source>
        <dbReference type="EMBL" id="EZJ85762.1"/>
    </source>
</evidence>
<dbReference type="EMBL" id="JJLU01000069">
    <property type="protein sequence ID" value="EZJ85762.1"/>
    <property type="molecule type" value="Genomic_DNA"/>
</dbReference>
<evidence type="ECO:0000313" key="2">
    <source>
        <dbReference type="Proteomes" id="UP000024043"/>
    </source>
</evidence>
<name>A0AAN4NTV6_ECOLX</name>
<protein>
    <submittedName>
        <fullName evidence="1">Uncharacterized protein</fullName>
    </submittedName>
</protein>
<dbReference type="AlphaFoldDB" id="A0AAN4NTV6"/>
<gene>
    <name evidence="1" type="ORF">AC00_2141</name>
</gene>
<comment type="caution">
    <text evidence="1">The sequence shown here is derived from an EMBL/GenBank/DDBJ whole genome shotgun (WGS) entry which is preliminary data.</text>
</comment>
<organism evidence="1 2">
    <name type="scientific">Escherichia coli 1-250-04_S3_C1</name>
    <dbReference type="NCBI Taxonomy" id="1444135"/>
    <lineage>
        <taxon>Bacteria</taxon>
        <taxon>Pseudomonadati</taxon>
        <taxon>Pseudomonadota</taxon>
        <taxon>Gammaproteobacteria</taxon>
        <taxon>Enterobacterales</taxon>
        <taxon>Enterobacteriaceae</taxon>
        <taxon>Escherichia</taxon>
    </lineage>
</organism>
<dbReference type="Proteomes" id="UP000024043">
    <property type="component" value="Unassembled WGS sequence"/>
</dbReference>
<reference evidence="1 2" key="1">
    <citation type="submission" date="2014-03" db="EMBL/GenBank/DDBJ databases">
        <title>Genetic Variability of E. coli after antibiotic treatment.</title>
        <authorList>
            <person name="Silbergeld E."/>
            <person name="Coles C."/>
            <person name="Seidman J.C."/>
            <person name="You Y."/>
            <person name="George J."/>
            <person name="Nadendla S."/>
            <person name="Huot H."/>
            <person name="Daugherty S.C."/>
            <person name="Nagaraj S."/>
            <person name="Ott S."/>
            <person name="Klega K."/>
            <person name="Rasko D."/>
        </authorList>
    </citation>
    <scope>NUCLEOTIDE SEQUENCE [LARGE SCALE GENOMIC DNA]</scope>
    <source>
        <strain evidence="1 2">1-250-04_S3_C1</strain>
    </source>
</reference>
<accession>A0AAN4NTV6</accession>
<dbReference type="AntiFam" id="ANF00064">
    <property type="entry name" value="Unclear, Possibly translation of poorly localized IS Element IS621"/>
</dbReference>